<sequence length="129" mass="14040">MTMKFHSSLRILWPLLLSSKTAYCAEDGPIDFEKTPGGSPTAQLRFCATYSFHPGSRAGSMYTLGCTKISCLCRSDLIPKAHEWIKAAVDANCGADSLADLEAAKKLYNDYCAANGYPRAGAHVYQHSN</sequence>
<dbReference type="EMBL" id="MU864565">
    <property type="protein sequence ID" value="KAK4183225.1"/>
    <property type="molecule type" value="Genomic_DNA"/>
</dbReference>
<protein>
    <submittedName>
        <fullName evidence="2">Uncharacterized protein</fullName>
    </submittedName>
</protein>
<feature type="chain" id="PRO_5042967852" evidence="1">
    <location>
        <begin position="25"/>
        <end position="129"/>
    </location>
</feature>
<gene>
    <name evidence="2" type="ORF">QBC35DRAFT_467458</name>
</gene>
<evidence type="ECO:0000256" key="1">
    <source>
        <dbReference type="SAM" id="SignalP"/>
    </source>
</evidence>
<dbReference type="AlphaFoldDB" id="A0AAN6WJU0"/>
<feature type="non-terminal residue" evidence="2">
    <location>
        <position position="129"/>
    </location>
</feature>
<accession>A0AAN6WJU0</accession>
<feature type="signal peptide" evidence="1">
    <location>
        <begin position="1"/>
        <end position="24"/>
    </location>
</feature>
<comment type="caution">
    <text evidence="2">The sequence shown here is derived from an EMBL/GenBank/DDBJ whole genome shotgun (WGS) entry which is preliminary data.</text>
</comment>
<keyword evidence="3" id="KW-1185">Reference proteome</keyword>
<name>A0AAN6WJU0_9PEZI</name>
<organism evidence="2 3">
    <name type="scientific">Podospora australis</name>
    <dbReference type="NCBI Taxonomy" id="1536484"/>
    <lineage>
        <taxon>Eukaryota</taxon>
        <taxon>Fungi</taxon>
        <taxon>Dikarya</taxon>
        <taxon>Ascomycota</taxon>
        <taxon>Pezizomycotina</taxon>
        <taxon>Sordariomycetes</taxon>
        <taxon>Sordariomycetidae</taxon>
        <taxon>Sordariales</taxon>
        <taxon>Podosporaceae</taxon>
        <taxon>Podospora</taxon>
    </lineage>
</organism>
<evidence type="ECO:0000313" key="2">
    <source>
        <dbReference type="EMBL" id="KAK4183225.1"/>
    </source>
</evidence>
<reference evidence="2" key="2">
    <citation type="submission" date="2023-05" db="EMBL/GenBank/DDBJ databases">
        <authorList>
            <consortium name="Lawrence Berkeley National Laboratory"/>
            <person name="Steindorff A."/>
            <person name="Hensen N."/>
            <person name="Bonometti L."/>
            <person name="Westerberg I."/>
            <person name="Brannstrom I.O."/>
            <person name="Guillou S."/>
            <person name="Cros-Aarteil S."/>
            <person name="Calhoun S."/>
            <person name="Haridas S."/>
            <person name="Kuo A."/>
            <person name="Mondo S."/>
            <person name="Pangilinan J."/>
            <person name="Riley R."/>
            <person name="Labutti K."/>
            <person name="Andreopoulos B."/>
            <person name="Lipzen A."/>
            <person name="Chen C."/>
            <person name="Yanf M."/>
            <person name="Daum C."/>
            <person name="Ng V."/>
            <person name="Clum A."/>
            <person name="Ohm R."/>
            <person name="Martin F."/>
            <person name="Silar P."/>
            <person name="Natvig D."/>
            <person name="Lalanne C."/>
            <person name="Gautier V."/>
            <person name="Ament-Velasquez S.L."/>
            <person name="Kruys A."/>
            <person name="Hutchinson M.I."/>
            <person name="Powell A.J."/>
            <person name="Barry K."/>
            <person name="Miller A.N."/>
            <person name="Grigoriev I.V."/>
            <person name="Debuchy R."/>
            <person name="Gladieux P."/>
            <person name="Thoren M.H."/>
            <person name="Johannesson H."/>
        </authorList>
    </citation>
    <scope>NUCLEOTIDE SEQUENCE</scope>
    <source>
        <strain evidence="2">PSN309</strain>
    </source>
</reference>
<proteinExistence type="predicted"/>
<keyword evidence="1" id="KW-0732">Signal</keyword>
<reference evidence="2" key="1">
    <citation type="journal article" date="2023" name="Mol. Phylogenet. Evol.">
        <title>Genome-scale phylogeny and comparative genomics of the fungal order Sordariales.</title>
        <authorList>
            <person name="Hensen N."/>
            <person name="Bonometti L."/>
            <person name="Westerberg I."/>
            <person name="Brannstrom I.O."/>
            <person name="Guillou S."/>
            <person name="Cros-Aarteil S."/>
            <person name="Calhoun S."/>
            <person name="Haridas S."/>
            <person name="Kuo A."/>
            <person name="Mondo S."/>
            <person name="Pangilinan J."/>
            <person name="Riley R."/>
            <person name="LaButti K."/>
            <person name="Andreopoulos B."/>
            <person name="Lipzen A."/>
            <person name="Chen C."/>
            <person name="Yan M."/>
            <person name="Daum C."/>
            <person name="Ng V."/>
            <person name="Clum A."/>
            <person name="Steindorff A."/>
            <person name="Ohm R.A."/>
            <person name="Martin F."/>
            <person name="Silar P."/>
            <person name="Natvig D.O."/>
            <person name="Lalanne C."/>
            <person name="Gautier V."/>
            <person name="Ament-Velasquez S.L."/>
            <person name="Kruys A."/>
            <person name="Hutchinson M.I."/>
            <person name="Powell A.J."/>
            <person name="Barry K."/>
            <person name="Miller A.N."/>
            <person name="Grigoriev I.V."/>
            <person name="Debuchy R."/>
            <person name="Gladieux P."/>
            <person name="Hiltunen Thoren M."/>
            <person name="Johannesson H."/>
        </authorList>
    </citation>
    <scope>NUCLEOTIDE SEQUENCE</scope>
    <source>
        <strain evidence="2">PSN309</strain>
    </source>
</reference>
<dbReference type="Proteomes" id="UP001302126">
    <property type="component" value="Unassembled WGS sequence"/>
</dbReference>
<evidence type="ECO:0000313" key="3">
    <source>
        <dbReference type="Proteomes" id="UP001302126"/>
    </source>
</evidence>